<dbReference type="PROSITE" id="PS50011">
    <property type="entry name" value="PROTEIN_KINASE_DOM"/>
    <property type="match status" value="1"/>
</dbReference>
<keyword evidence="4" id="KW-0418">Kinase</keyword>
<dbReference type="InterPro" id="IPR011009">
    <property type="entry name" value="Kinase-like_dom_sf"/>
</dbReference>
<accession>A0A9N9BQU7</accession>
<dbReference type="SMART" id="SM00220">
    <property type="entry name" value="S_TKc"/>
    <property type="match status" value="1"/>
</dbReference>
<dbReference type="OrthoDB" id="40902at2759"/>
<comment type="caution">
    <text evidence="10">The sequence shown here is derived from an EMBL/GenBank/DDBJ whole genome shotgun (WGS) entry which is preliminary data.</text>
</comment>
<sequence length="382" mass="43755">MRELIKIAQQTYKDHFNDQFKRQFREQTRVAMNRILALFKKDNGGEITYPLELEKSYRILKKVLGVGTFAVVKECVDKRTGQSYALKVLAKKAIKGKENMLTTELDVLKQVNHPNIVQLHDLYESNEGVYIITDLASGGELFNQLLLKGSYTEQDAANLVKQILEGVAYLHDHEIVHRDLKPENLLFKDKSDDSKLMITDFGLSKILKTDNDVLMTACGTPGYVAPEVLLQTGHGKPVDIWSIGVITYTLLCGYTPFWGDDQATLFENIMSGVYDYDEDYWSEISMKATDFIDRMLTFDQSKRVTAHEALNDEWFKSAADVDILENVRRNFSAKATFRKAINLVQGVNRMTRMRKHLKHGDENNVETGDRQLLKETEPEKEK</sequence>
<keyword evidence="1 7" id="KW-0723">Serine/threonine-protein kinase</keyword>
<keyword evidence="5 6" id="KW-0067">ATP-binding</keyword>
<evidence type="ECO:0000256" key="6">
    <source>
        <dbReference type="PROSITE-ProRule" id="PRU10141"/>
    </source>
</evidence>
<dbReference type="SUPFAM" id="SSF56112">
    <property type="entry name" value="Protein kinase-like (PK-like)"/>
    <property type="match status" value="1"/>
</dbReference>
<name>A0A9N9BQU7_9GLOM</name>
<evidence type="ECO:0000313" key="11">
    <source>
        <dbReference type="Proteomes" id="UP000789570"/>
    </source>
</evidence>
<proteinExistence type="inferred from homology"/>
<dbReference type="GO" id="GO:0004674">
    <property type="term" value="F:protein serine/threonine kinase activity"/>
    <property type="evidence" value="ECO:0007669"/>
    <property type="project" value="UniProtKB-KW"/>
</dbReference>
<dbReference type="GO" id="GO:0005524">
    <property type="term" value="F:ATP binding"/>
    <property type="evidence" value="ECO:0007669"/>
    <property type="project" value="UniProtKB-UniRule"/>
</dbReference>
<dbReference type="CDD" id="cd05117">
    <property type="entry name" value="STKc_CAMK"/>
    <property type="match status" value="1"/>
</dbReference>
<dbReference type="InterPro" id="IPR008271">
    <property type="entry name" value="Ser/Thr_kinase_AS"/>
</dbReference>
<dbReference type="PROSITE" id="PS00107">
    <property type="entry name" value="PROTEIN_KINASE_ATP"/>
    <property type="match status" value="1"/>
</dbReference>
<dbReference type="Pfam" id="PF00069">
    <property type="entry name" value="Pkinase"/>
    <property type="match status" value="1"/>
</dbReference>
<feature type="compositionally biased region" description="Basic and acidic residues" evidence="8">
    <location>
        <begin position="359"/>
        <end position="382"/>
    </location>
</feature>
<gene>
    <name evidence="10" type="ORF">FCALED_LOCUS7368</name>
</gene>
<feature type="binding site" evidence="6">
    <location>
        <position position="92"/>
    </location>
    <ligand>
        <name>ATP</name>
        <dbReference type="ChEBI" id="CHEBI:30616"/>
    </ligand>
</feature>
<evidence type="ECO:0000256" key="3">
    <source>
        <dbReference type="ARBA" id="ARBA00022741"/>
    </source>
</evidence>
<dbReference type="Proteomes" id="UP000789570">
    <property type="component" value="Unassembled WGS sequence"/>
</dbReference>
<dbReference type="AlphaFoldDB" id="A0A9N9BQU7"/>
<comment type="similarity">
    <text evidence="7">Belongs to the protein kinase superfamily.</text>
</comment>
<dbReference type="InterPro" id="IPR017441">
    <property type="entry name" value="Protein_kinase_ATP_BS"/>
</dbReference>
<keyword evidence="11" id="KW-1185">Reference proteome</keyword>
<dbReference type="Gene3D" id="3.30.200.20">
    <property type="entry name" value="Phosphorylase Kinase, domain 1"/>
    <property type="match status" value="1"/>
</dbReference>
<dbReference type="PROSITE" id="PS00108">
    <property type="entry name" value="PROTEIN_KINASE_ST"/>
    <property type="match status" value="1"/>
</dbReference>
<evidence type="ECO:0000256" key="2">
    <source>
        <dbReference type="ARBA" id="ARBA00022679"/>
    </source>
</evidence>
<dbReference type="FunFam" id="3.30.200.20:FF:000315">
    <property type="entry name" value="Calcium-dependent protein kinase 3"/>
    <property type="match status" value="1"/>
</dbReference>
<keyword evidence="2" id="KW-0808">Transferase</keyword>
<evidence type="ECO:0000256" key="7">
    <source>
        <dbReference type="RuleBase" id="RU000304"/>
    </source>
</evidence>
<dbReference type="EMBL" id="CAJVPQ010001935">
    <property type="protein sequence ID" value="CAG8576474.1"/>
    <property type="molecule type" value="Genomic_DNA"/>
</dbReference>
<evidence type="ECO:0000256" key="4">
    <source>
        <dbReference type="ARBA" id="ARBA00022777"/>
    </source>
</evidence>
<reference evidence="10" key="1">
    <citation type="submission" date="2021-06" db="EMBL/GenBank/DDBJ databases">
        <authorList>
            <person name="Kallberg Y."/>
            <person name="Tangrot J."/>
            <person name="Rosling A."/>
        </authorList>
    </citation>
    <scope>NUCLEOTIDE SEQUENCE</scope>
    <source>
        <strain evidence="10">UK204</strain>
    </source>
</reference>
<feature type="region of interest" description="Disordered" evidence="8">
    <location>
        <begin position="356"/>
        <end position="382"/>
    </location>
</feature>
<protein>
    <submittedName>
        <fullName evidence="10">10720_t:CDS:1</fullName>
    </submittedName>
</protein>
<evidence type="ECO:0000313" key="10">
    <source>
        <dbReference type="EMBL" id="CAG8576474.1"/>
    </source>
</evidence>
<organism evidence="10 11">
    <name type="scientific">Funneliformis caledonium</name>
    <dbReference type="NCBI Taxonomy" id="1117310"/>
    <lineage>
        <taxon>Eukaryota</taxon>
        <taxon>Fungi</taxon>
        <taxon>Fungi incertae sedis</taxon>
        <taxon>Mucoromycota</taxon>
        <taxon>Glomeromycotina</taxon>
        <taxon>Glomeromycetes</taxon>
        <taxon>Glomerales</taxon>
        <taxon>Glomeraceae</taxon>
        <taxon>Funneliformis</taxon>
    </lineage>
</organism>
<feature type="domain" description="Protein kinase" evidence="9">
    <location>
        <begin position="58"/>
        <end position="315"/>
    </location>
</feature>
<keyword evidence="3 6" id="KW-0547">Nucleotide-binding</keyword>
<dbReference type="PANTHER" id="PTHR24347">
    <property type="entry name" value="SERINE/THREONINE-PROTEIN KINASE"/>
    <property type="match status" value="1"/>
</dbReference>
<dbReference type="Gene3D" id="1.10.510.10">
    <property type="entry name" value="Transferase(Phosphotransferase) domain 1"/>
    <property type="match status" value="1"/>
</dbReference>
<evidence type="ECO:0000259" key="9">
    <source>
        <dbReference type="PROSITE" id="PS50011"/>
    </source>
</evidence>
<evidence type="ECO:0000256" key="8">
    <source>
        <dbReference type="SAM" id="MobiDB-lite"/>
    </source>
</evidence>
<evidence type="ECO:0000256" key="5">
    <source>
        <dbReference type="ARBA" id="ARBA00022840"/>
    </source>
</evidence>
<evidence type="ECO:0000256" key="1">
    <source>
        <dbReference type="ARBA" id="ARBA00022527"/>
    </source>
</evidence>
<dbReference type="FunFam" id="1.10.510.10:FF:000026">
    <property type="entry name" value="Calcium/calmodulin-dependent protein kinase type 1"/>
    <property type="match status" value="1"/>
</dbReference>
<dbReference type="InterPro" id="IPR000719">
    <property type="entry name" value="Prot_kinase_dom"/>
</dbReference>